<keyword evidence="3" id="KW-0597">Phosphoprotein</keyword>
<feature type="domain" description="Response regulatory" evidence="8">
    <location>
        <begin position="247"/>
        <end position="358"/>
    </location>
</feature>
<dbReference type="SUPFAM" id="SSF55874">
    <property type="entry name" value="ATPase domain of HSP90 chaperone/DNA topoisomerase II/histidine kinase"/>
    <property type="match status" value="1"/>
</dbReference>
<keyword evidence="4" id="KW-0808">Transferase</keyword>
<dbReference type="Gene3D" id="3.40.50.2300">
    <property type="match status" value="1"/>
</dbReference>
<dbReference type="PANTHER" id="PTHR43047">
    <property type="entry name" value="TWO-COMPONENT HISTIDINE PROTEIN KINASE"/>
    <property type="match status" value="1"/>
</dbReference>
<comment type="catalytic activity">
    <reaction evidence="1">
        <text>ATP + protein L-histidine = ADP + protein N-phospho-L-histidine.</text>
        <dbReference type="EC" id="2.7.13.3"/>
    </reaction>
</comment>
<dbReference type="PROSITE" id="PS50110">
    <property type="entry name" value="RESPONSE_REGULATORY"/>
    <property type="match status" value="1"/>
</dbReference>
<dbReference type="Gene3D" id="3.30.565.10">
    <property type="entry name" value="Histidine kinase-like ATPase, C-terminal domain"/>
    <property type="match status" value="1"/>
</dbReference>
<evidence type="ECO:0000256" key="3">
    <source>
        <dbReference type="ARBA" id="ARBA00022553"/>
    </source>
</evidence>
<evidence type="ECO:0000259" key="7">
    <source>
        <dbReference type="PROSITE" id="PS50109"/>
    </source>
</evidence>
<dbReference type="SUPFAM" id="SSF47384">
    <property type="entry name" value="Homodimeric domain of signal transducing histidine kinase"/>
    <property type="match status" value="1"/>
</dbReference>
<dbReference type="STRING" id="1385369.N825_37015"/>
<dbReference type="InterPro" id="IPR004358">
    <property type="entry name" value="Sig_transdc_His_kin-like_C"/>
</dbReference>
<evidence type="ECO:0000313" key="10">
    <source>
        <dbReference type="Proteomes" id="UP000019486"/>
    </source>
</evidence>
<dbReference type="GO" id="GO:0009927">
    <property type="term" value="F:histidine phosphotransfer kinase activity"/>
    <property type="evidence" value="ECO:0007669"/>
    <property type="project" value="TreeGrafter"/>
</dbReference>
<dbReference type="InterPro" id="IPR005467">
    <property type="entry name" value="His_kinase_dom"/>
</dbReference>
<name>W9H2A5_9PROT</name>
<dbReference type="Pfam" id="PF00512">
    <property type="entry name" value="HisKA"/>
    <property type="match status" value="1"/>
</dbReference>
<dbReference type="EMBL" id="AVFL01000008">
    <property type="protein sequence ID" value="EWY40315.1"/>
    <property type="molecule type" value="Genomic_DNA"/>
</dbReference>
<dbReference type="EC" id="2.7.13.3" evidence="2"/>
<sequence length="365" mass="39259">MAAARAEAERATQAKSKFLSSANHDLRQPYQAIHLFLHLLGSKISDPGQQSLVTRIREAVQSAELLLTSLLELSSLDAGNVRPAVTAVNVGEILEKMIREFEPSALEKGLRLRYVPCATEVETDPLLLERMLRQLIGNAVRFTKTGSVMVGCRHRLGRVRVEVWDTGPGIPDEKRPAIFEEFVQLPGMGPRDRGRGLGLGLAIAERTARLLGHGIDVRSRPGKGSVFSITIPRAEAPERAAVADTISVVLIGGDPVQLTSLRLVLENWNCSVDTAHSAEQAEPEAIASADLIIAEVMGGGGTAVLESLRGRAGSRTPIMLIMGASGPERVSDLEGADVSVLSRPFAPVNLRNVMEAALRRQVSGR</sequence>
<protein>
    <recommendedName>
        <fullName evidence="2">histidine kinase</fullName>
        <ecNumber evidence="2">2.7.13.3</ecNumber>
    </recommendedName>
</protein>
<dbReference type="GO" id="GO:0000155">
    <property type="term" value="F:phosphorelay sensor kinase activity"/>
    <property type="evidence" value="ECO:0007669"/>
    <property type="project" value="InterPro"/>
</dbReference>
<evidence type="ECO:0000313" key="9">
    <source>
        <dbReference type="EMBL" id="EWY40315.1"/>
    </source>
</evidence>
<evidence type="ECO:0000256" key="1">
    <source>
        <dbReference type="ARBA" id="ARBA00000085"/>
    </source>
</evidence>
<dbReference type="InterPro" id="IPR003594">
    <property type="entry name" value="HATPase_dom"/>
</dbReference>
<dbReference type="InterPro" id="IPR003661">
    <property type="entry name" value="HisK_dim/P_dom"/>
</dbReference>
<dbReference type="PANTHER" id="PTHR43047:SF9">
    <property type="entry name" value="HISTIDINE KINASE"/>
    <property type="match status" value="1"/>
</dbReference>
<dbReference type="InterPro" id="IPR036097">
    <property type="entry name" value="HisK_dim/P_sf"/>
</dbReference>
<reference evidence="9 10" key="1">
    <citation type="submission" date="2013-08" db="EMBL/GenBank/DDBJ databases">
        <title>The genome sequence of Skermanella stibiiresistens.</title>
        <authorList>
            <person name="Zhu W."/>
            <person name="Wang G."/>
        </authorList>
    </citation>
    <scope>NUCLEOTIDE SEQUENCE [LARGE SCALE GENOMIC DNA]</scope>
    <source>
        <strain evidence="9 10">SB22</strain>
    </source>
</reference>
<dbReference type="CDD" id="cd00082">
    <property type="entry name" value="HisKA"/>
    <property type="match status" value="1"/>
</dbReference>
<dbReference type="PRINTS" id="PR00344">
    <property type="entry name" value="BCTRLSENSOR"/>
</dbReference>
<keyword evidence="10" id="KW-1185">Reference proteome</keyword>
<evidence type="ECO:0000256" key="5">
    <source>
        <dbReference type="ARBA" id="ARBA00022777"/>
    </source>
</evidence>
<dbReference type="InterPro" id="IPR001789">
    <property type="entry name" value="Sig_transdc_resp-reg_receiver"/>
</dbReference>
<dbReference type="SMART" id="SM00388">
    <property type="entry name" value="HisKA"/>
    <property type="match status" value="1"/>
</dbReference>
<comment type="caution">
    <text evidence="9">The sequence shown here is derived from an EMBL/GenBank/DDBJ whole genome shotgun (WGS) entry which is preliminary data.</text>
</comment>
<dbReference type="SUPFAM" id="SSF52172">
    <property type="entry name" value="CheY-like"/>
    <property type="match status" value="1"/>
</dbReference>
<evidence type="ECO:0000256" key="6">
    <source>
        <dbReference type="PROSITE-ProRule" id="PRU00169"/>
    </source>
</evidence>
<dbReference type="SMART" id="SM00387">
    <property type="entry name" value="HATPase_c"/>
    <property type="match status" value="1"/>
</dbReference>
<dbReference type="InterPro" id="IPR011006">
    <property type="entry name" value="CheY-like_superfamily"/>
</dbReference>
<dbReference type="AlphaFoldDB" id="W9H2A5"/>
<evidence type="ECO:0000256" key="2">
    <source>
        <dbReference type="ARBA" id="ARBA00012438"/>
    </source>
</evidence>
<evidence type="ECO:0000256" key="4">
    <source>
        <dbReference type="ARBA" id="ARBA00022679"/>
    </source>
</evidence>
<dbReference type="Proteomes" id="UP000019486">
    <property type="component" value="Unassembled WGS sequence"/>
</dbReference>
<dbReference type="PROSITE" id="PS50109">
    <property type="entry name" value="HIS_KIN"/>
    <property type="match status" value="1"/>
</dbReference>
<evidence type="ECO:0000259" key="8">
    <source>
        <dbReference type="PROSITE" id="PS50110"/>
    </source>
</evidence>
<dbReference type="InterPro" id="IPR036890">
    <property type="entry name" value="HATPase_C_sf"/>
</dbReference>
<accession>W9H2A5</accession>
<organism evidence="9 10">
    <name type="scientific">Skermanella stibiiresistens SB22</name>
    <dbReference type="NCBI Taxonomy" id="1385369"/>
    <lineage>
        <taxon>Bacteria</taxon>
        <taxon>Pseudomonadati</taxon>
        <taxon>Pseudomonadota</taxon>
        <taxon>Alphaproteobacteria</taxon>
        <taxon>Rhodospirillales</taxon>
        <taxon>Azospirillaceae</taxon>
        <taxon>Skermanella</taxon>
    </lineage>
</organism>
<dbReference type="GO" id="GO:0005886">
    <property type="term" value="C:plasma membrane"/>
    <property type="evidence" value="ECO:0007669"/>
    <property type="project" value="TreeGrafter"/>
</dbReference>
<dbReference type="Gene3D" id="1.10.287.130">
    <property type="match status" value="1"/>
</dbReference>
<keyword evidence="5 9" id="KW-0418">Kinase</keyword>
<gene>
    <name evidence="9" type="ORF">N825_37015</name>
</gene>
<dbReference type="FunFam" id="3.30.565.10:FF:000049">
    <property type="entry name" value="Two-component sensor histidine kinase"/>
    <property type="match status" value="1"/>
</dbReference>
<proteinExistence type="predicted"/>
<dbReference type="Pfam" id="PF02518">
    <property type="entry name" value="HATPase_c"/>
    <property type="match status" value="1"/>
</dbReference>
<comment type="caution">
    <text evidence="6">Lacks conserved residue(s) required for the propagation of feature annotation.</text>
</comment>
<feature type="domain" description="Histidine kinase" evidence="7">
    <location>
        <begin position="21"/>
        <end position="235"/>
    </location>
</feature>